<reference evidence="2 3" key="1">
    <citation type="journal article" date="2016" name="PLoS ONE">
        <title>Sequence Assembly of Yarrowia lipolytica Strain W29/CLIB89 Shows Transposable Element Diversity.</title>
        <authorList>
            <person name="Magnan C."/>
            <person name="Yu J."/>
            <person name="Chang I."/>
            <person name="Jahn E."/>
            <person name="Kanomata Y."/>
            <person name="Wu J."/>
            <person name="Zeller M."/>
            <person name="Oakes M."/>
            <person name="Baldi P."/>
            <person name="Sandmeyer S."/>
        </authorList>
    </citation>
    <scope>NUCLEOTIDE SEQUENCE [LARGE SCALE GENOMIC DNA]</scope>
    <source>
        <strain evidence="3">CLIB89(W29)</strain>
    </source>
</reference>
<dbReference type="AlphaFoldDB" id="A0A1D8NB09"/>
<evidence type="ECO:0000313" key="2">
    <source>
        <dbReference type="EMBL" id="AOW02814.1"/>
    </source>
</evidence>
<organism evidence="2 3">
    <name type="scientific">Yarrowia lipolytica</name>
    <name type="common">Candida lipolytica</name>
    <dbReference type="NCBI Taxonomy" id="4952"/>
    <lineage>
        <taxon>Eukaryota</taxon>
        <taxon>Fungi</taxon>
        <taxon>Dikarya</taxon>
        <taxon>Ascomycota</taxon>
        <taxon>Saccharomycotina</taxon>
        <taxon>Dipodascomycetes</taxon>
        <taxon>Dipodascales</taxon>
        <taxon>Dipodascales incertae sedis</taxon>
        <taxon>Yarrowia</taxon>
    </lineage>
</organism>
<dbReference type="RefSeq" id="XP_068138468.1">
    <property type="nucleotide sequence ID" value="XM_068282367.1"/>
</dbReference>
<evidence type="ECO:0000313" key="3">
    <source>
        <dbReference type="Proteomes" id="UP000182444"/>
    </source>
</evidence>
<dbReference type="VEuPathDB" id="FungiDB:YALI1_C18791g"/>
<keyword evidence="1" id="KW-1133">Transmembrane helix</keyword>
<dbReference type="EMBL" id="CP017555">
    <property type="protein sequence ID" value="AOW02814.1"/>
    <property type="molecule type" value="Genomic_DNA"/>
</dbReference>
<keyword evidence="1" id="KW-0472">Membrane</keyword>
<sequence>MLLMRNCSNWCGNWPVLDRDPRQCSRATGVRSDFRVSGGDFRVSGGDFQRVSGSDFSGVRSDFRSKKTEVSGVPPATSQLGKVVQVLCSILVRLEAFDGHLDRRGGIRGGAASQLIINPFSFGEVFCFLPEIFLVFFFFCFYLFILFHFSNLKLVL</sequence>
<gene>
    <name evidence="2" type="ORF">YALI1_C18791g</name>
</gene>
<name>A0A1D8NB09_YARLL</name>
<dbReference type="Proteomes" id="UP000182444">
    <property type="component" value="Chromosome 1C"/>
</dbReference>
<protein>
    <submittedName>
        <fullName evidence="2">Uncharacterized protein</fullName>
    </submittedName>
</protein>
<feature type="transmembrane region" description="Helical" evidence="1">
    <location>
        <begin position="125"/>
        <end position="149"/>
    </location>
</feature>
<accession>A0A1D8NB09</accession>
<dbReference type="GeneID" id="94583000"/>
<keyword evidence="1" id="KW-0812">Transmembrane</keyword>
<proteinExistence type="predicted"/>
<evidence type="ECO:0000256" key="1">
    <source>
        <dbReference type="SAM" id="Phobius"/>
    </source>
</evidence>